<evidence type="ECO:0000256" key="2">
    <source>
        <dbReference type="ARBA" id="ARBA00010876"/>
    </source>
</evidence>
<comment type="catalytic activity">
    <reaction evidence="1 5">
        <text>a uridine in RNA = a pseudouridine in RNA</text>
        <dbReference type="Rhea" id="RHEA:48348"/>
        <dbReference type="Rhea" id="RHEA-COMP:12068"/>
        <dbReference type="Rhea" id="RHEA-COMP:12069"/>
        <dbReference type="ChEBI" id="CHEBI:65314"/>
        <dbReference type="ChEBI" id="CHEBI:65315"/>
    </reaction>
</comment>
<gene>
    <name evidence="7" type="ORF">ACFO1S_00445</name>
</gene>
<reference evidence="8" key="1">
    <citation type="journal article" date="2019" name="Int. J. Syst. Evol. Microbiol.">
        <title>The Global Catalogue of Microorganisms (GCM) 10K type strain sequencing project: providing services to taxonomists for standard genome sequencing and annotation.</title>
        <authorList>
            <consortium name="The Broad Institute Genomics Platform"/>
            <consortium name="The Broad Institute Genome Sequencing Center for Infectious Disease"/>
            <person name="Wu L."/>
            <person name="Ma J."/>
        </authorList>
    </citation>
    <scope>NUCLEOTIDE SEQUENCE [LARGE SCALE GENOMIC DNA]</scope>
    <source>
        <strain evidence="8">CGMCC 4.1641</strain>
    </source>
</reference>
<dbReference type="InterPro" id="IPR006225">
    <property type="entry name" value="PsdUridine_synth_RluC/D"/>
</dbReference>
<sequence length="318" mass="35837">MINRKITPSESGKRLHRFLRNLMPNLPLGQIYKMIDSGKVKINGKRKNQNYELAAGDELTIYVEESAYKEASIGQKKAKYVGVNANIDVLYEDGELLVVNKPVGMLTHPDQADQKDTLVNRVHAYLYRKGELDSPLFMPATANRLDRNTSGIVLIGKTAGMLHQLNQWIQKHELQKFYVTLVEGRLTGEGQLKDSLVRDEKGNRTRVVGEGTKLALDGGEAKAMTAETRYRVLDTGEAYSLVEIELISGRTHQIRTHFQHIGHSLLGDIKYGGRRFGDVNHQLLHAWRIVLPDGREFKAPPPAQMRTVAERTGLRFEA</sequence>
<proteinExistence type="inferred from homology"/>
<dbReference type="PANTHER" id="PTHR21600">
    <property type="entry name" value="MITOCHONDRIAL RNA PSEUDOURIDINE SYNTHASE"/>
    <property type="match status" value="1"/>
</dbReference>
<dbReference type="PROSITE" id="PS50889">
    <property type="entry name" value="S4"/>
    <property type="match status" value="1"/>
</dbReference>
<dbReference type="Proteomes" id="UP001595755">
    <property type="component" value="Unassembled WGS sequence"/>
</dbReference>
<evidence type="ECO:0000313" key="8">
    <source>
        <dbReference type="Proteomes" id="UP001595755"/>
    </source>
</evidence>
<evidence type="ECO:0000256" key="1">
    <source>
        <dbReference type="ARBA" id="ARBA00000073"/>
    </source>
</evidence>
<dbReference type="Pfam" id="PF01479">
    <property type="entry name" value="S4"/>
    <property type="match status" value="1"/>
</dbReference>
<evidence type="ECO:0000256" key="5">
    <source>
        <dbReference type="RuleBase" id="RU362028"/>
    </source>
</evidence>
<dbReference type="Pfam" id="PF00849">
    <property type="entry name" value="PseudoU_synth_2"/>
    <property type="match status" value="1"/>
</dbReference>
<name>A0ABV8S4S4_9BACL</name>
<protein>
    <recommendedName>
        <fullName evidence="5">Pseudouridine synthase</fullName>
        <ecNumber evidence="5">5.4.99.-</ecNumber>
    </recommendedName>
</protein>
<dbReference type="SMART" id="SM00363">
    <property type="entry name" value="S4"/>
    <property type="match status" value="1"/>
</dbReference>
<comment type="caution">
    <text evidence="7">The sequence shown here is derived from an EMBL/GenBank/DDBJ whole genome shotgun (WGS) entry which is preliminary data.</text>
</comment>
<organism evidence="7 8">
    <name type="scientific">Cohnella boryungensis</name>
    <dbReference type="NCBI Taxonomy" id="768479"/>
    <lineage>
        <taxon>Bacteria</taxon>
        <taxon>Bacillati</taxon>
        <taxon>Bacillota</taxon>
        <taxon>Bacilli</taxon>
        <taxon>Bacillales</taxon>
        <taxon>Paenibacillaceae</taxon>
        <taxon>Cohnella</taxon>
    </lineage>
</organism>
<comment type="similarity">
    <text evidence="2 5">Belongs to the pseudouridine synthase RluA family.</text>
</comment>
<keyword evidence="4" id="KW-0694">RNA-binding</keyword>
<dbReference type="InterPro" id="IPR050188">
    <property type="entry name" value="RluA_PseudoU_synthase"/>
</dbReference>
<evidence type="ECO:0000256" key="4">
    <source>
        <dbReference type="PROSITE-ProRule" id="PRU00182"/>
    </source>
</evidence>
<dbReference type="InterPro" id="IPR002942">
    <property type="entry name" value="S4_RNA-bd"/>
</dbReference>
<dbReference type="Gene3D" id="3.30.2350.10">
    <property type="entry name" value="Pseudouridine synthase"/>
    <property type="match status" value="1"/>
</dbReference>
<dbReference type="InterPro" id="IPR006145">
    <property type="entry name" value="PsdUridine_synth_RsuA/RluA"/>
</dbReference>
<dbReference type="InterPro" id="IPR036986">
    <property type="entry name" value="S4_RNA-bd_sf"/>
</dbReference>
<dbReference type="NCBIfam" id="TIGR00005">
    <property type="entry name" value="rluA_subfam"/>
    <property type="match status" value="1"/>
</dbReference>
<dbReference type="CDD" id="cd02869">
    <property type="entry name" value="PseudoU_synth_RluA_like"/>
    <property type="match status" value="1"/>
</dbReference>
<keyword evidence="3 5" id="KW-0413">Isomerase</keyword>
<feature type="domain" description="RNA-binding S4" evidence="6">
    <location>
        <begin position="13"/>
        <end position="79"/>
    </location>
</feature>
<evidence type="ECO:0000256" key="3">
    <source>
        <dbReference type="ARBA" id="ARBA00023235"/>
    </source>
</evidence>
<evidence type="ECO:0000259" key="6">
    <source>
        <dbReference type="SMART" id="SM00363"/>
    </source>
</evidence>
<dbReference type="InterPro" id="IPR020103">
    <property type="entry name" value="PsdUridine_synth_cat_dom_sf"/>
</dbReference>
<dbReference type="InterPro" id="IPR006224">
    <property type="entry name" value="PsdUridine_synth_RluA-like_CS"/>
</dbReference>
<keyword evidence="8" id="KW-1185">Reference proteome</keyword>
<dbReference type="PROSITE" id="PS01129">
    <property type="entry name" value="PSI_RLU"/>
    <property type="match status" value="1"/>
</dbReference>
<dbReference type="CDD" id="cd00165">
    <property type="entry name" value="S4"/>
    <property type="match status" value="1"/>
</dbReference>
<dbReference type="EC" id="5.4.99.-" evidence="5"/>
<dbReference type="EMBL" id="JBHSED010000001">
    <property type="protein sequence ID" value="MFC4301902.1"/>
    <property type="molecule type" value="Genomic_DNA"/>
</dbReference>
<comment type="function">
    <text evidence="5">Responsible for synthesis of pseudouridine from uracil.</text>
</comment>
<dbReference type="SUPFAM" id="SSF55174">
    <property type="entry name" value="Alpha-L RNA-binding motif"/>
    <property type="match status" value="1"/>
</dbReference>
<accession>A0ABV8S4S4</accession>
<dbReference type="Gene3D" id="3.10.290.10">
    <property type="entry name" value="RNA-binding S4 domain"/>
    <property type="match status" value="1"/>
</dbReference>
<evidence type="ECO:0000313" key="7">
    <source>
        <dbReference type="EMBL" id="MFC4301902.1"/>
    </source>
</evidence>
<dbReference type="RefSeq" id="WP_204604629.1">
    <property type="nucleotide sequence ID" value="NZ_JBHSED010000001.1"/>
</dbReference>
<dbReference type="SUPFAM" id="SSF55120">
    <property type="entry name" value="Pseudouridine synthase"/>
    <property type="match status" value="1"/>
</dbReference>